<keyword evidence="1" id="KW-0472">Membrane</keyword>
<dbReference type="PANTHER" id="PTHR22989">
    <property type="entry name" value="UNCHARACTERIZED DUF13 C.ELEGANS"/>
    <property type="match status" value="1"/>
</dbReference>
<comment type="caution">
    <text evidence="3">The sequence shown here is derived from an EMBL/GenBank/DDBJ whole genome shotgun (WGS) entry which is preliminary data.</text>
</comment>
<evidence type="ECO:0000256" key="1">
    <source>
        <dbReference type="SAM" id="Phobius"/>
    </source>
</evidence>
<keyword evidence="1" id="KW-1133">Transmembrane helix</keyword>
<proteinExistence type="predicted"/>
<organism evidence="3 4">
    <name type="scientific">Caenorhabditis bovis</name>
    <dbReference type="NCBI Taxonomy" id="2654633"/>
    <lineage>
        <taxon>Eukaryota</taxon>
        <taxon>Metazoa</taxon>
        <taxon>Ecdysozoa</taxon>
        <taxon>Nematoda</taxon>
        <taxon>Chromadorea</taxon>
        <taxon>Rhabditida</taxon>
        <taxon>Rhabditina</taxon>
        <taxon>Rhabditomorpha</taxon>
        <taxon>Rhabditoidea</taxon>
        <taxon>Rhabditidae</taxon>
        <taxon>Peloderinae</taxon>
        <taxon>Caenorhabditis</taxon>
    </lineage>
</organism>
<dbReference type="EMBL" id="CADEPM010000005">
    <property type="protein sequence ID" value="CAB3406497.1"/>
    <property type="molecule type" value="Genomic_DNA"/>
</dbReference>
<feature type="domain" description="Methyltransferase FkbM" evidence="2">
    <location>
        <begin position="113"/>
        <end position="266"/>
    </location>
</feature>
<dbReference type="PANTHER" id="PTHR22989:SF5">
    <property type="entry name" value="METHYLTRANSFERASE FKBM DOMAIN-CONTAINING PROTEIN"/>
    <property type="match status" value="1"/>
</dbReference>
<dbReference type="OrthoDB" id="5775722at2759"/>
<sequence length="298" mass="34907">MRSRGVSIWFLITVILVLIYMIVVLAPERQLSWPFSRSAASTIYQREFERWNECMLNNLTEFRNDPMMVWKNVGKAVRTCETEKMRQLLKMRSFSNSDETKWHIMPIFDLPTTVVTLGIGHDTRAEEKLRNVSDVHEFFGADPMHEINEELYTKIPGKYFPFAVGAASGLGTASVLKGSTYRDMTVVYVEVIYFLKEIIKKTFIDDFWIDAEGAEYDMFPYFYNGGKFDENGITICQFNIEIHNPSSDDKLKIHDFIFRILKDRRYGLFKPIQARHLRLFAVNFDNDECATKFFEQKL</sequence>
<name>A0A8S1ES70_9PELO</name>
<protein>
    <recommendedName>
        <fullName evidence="2">Methyltransferase FkbM domain-containing protein</fullName>
    </recommendedName>
</protein>
<evidence type="ECO:0000313" key="4">
    <source>
        <dbReference type="Proteomes" id="UP000494206"/>
    </source>
</evidence>
<feature type="transmembrane region" description="Helical" evidence="1">
    <location>
        <begin position="6"/>
        <end position="27"/>
    </location>
</feature>
<keyword evidence="4" id="KW-1185">Reference proteome</keyword>
<accession>A0A8S1ES70</accession>
<dbReference type="Pfam" id="PF05050">
    <property type="entry name" value="Methyltransf_21"/>
    <property type="match status" value="1"/>
</dbReference>
<evidence type="ECO:0000259" key="2">
    <source>
        <dbReference type="Pfam" id="PF05050"/>
    </source>
</evidence>
<dbReference type="InterPro" id="IPR006342">
    <property type="entry name" value="FkbM_mtfrase"/>
</dbReference>
<gene>
    <name evidence="3" type="ORF">CBOVIS_LOCUS8569</name>
</gene>
<keyword evidence="1" id="KW-0812">Transmembrane</keyword>
<evidence type="ECO:0000313" key="3">
    <source>
        <dbReference type="EMBL" id="CAB3406497.1"/>
    </source>
</evidence>
<reference evidence="3 4" key="1">
    <citation type="submission" date="2020-04" db="EMBL/GenBank/DDBJ databases">
        <authorList>
            <person name="Laetsch R D."/>
            <person name="Stevens L."/>
            <person name="Kumar S."/>
            <person name="Blaxter L. M."/>
        </authorList>
    </citation>
    <scope>NUCLEOTIDE SEQUENCE [LARGE SCALE GENOMIC DNA]</scope>
</reference>
<dbReference type="AlphaFoldDB" id="A0A8S1ES70"/>
<dbReference type="Proteomes" id="UP000494206">
    <property type="component" value="Unassembled WGS sequence"/>
</dbReference>